<dbReference type="EMBL" id="JANIEX010000014">
    <property type="protein sequence ID" value="KAJ3576321.1"/>
    <property type="molecule type" value="Genomic_DNA"/>
</dbReference>
<feature type="transmembrane region" description="Helical" evidence="9">
    <location>
        <begin position="247"/>
        <end position="265"/>
    </location>
</feature>
<feature type="transmembrane region" description="Helical" evidence="9">
    <location>
        <begin position="322"/>
        <end position="349"/>
    </location>
</feature>
<feature type="domain" description="K+ potassium transporter C-terminal" evidence="11">
    <location>
        <begin position="1348"/>
        <end position="1433"/>
    </location>
</feature>
<dbReference type="PANTHER" id="PTHR30540:SF83">
    <property type="entry name" value="K+ POTASSIUM TRANSPORTER"/>
    <property type="match status" value="1"/>
</dbReference>
<feature type="transmembrane region" description="Helical" evidence="9">
    <location>
        <begin position="190"/>
        <end position="207"/>
    </location>
</feature>
<feature type="transmembrane region" description="Helical" evidence="9">
    <location>
        <begin position="30"/>
        <end position="57"/>
    </location>
</feature>
<feature type="transmembrane region" description="Helical" evidence="9">
    <location>
        <begin position="1098"/>
        <end position="1127"/>
    </location>
</feature>
<evidence type="ECO:0000256" key="7">
    <source>
        <dbReference type="ARBA" id="ARBA00023065"/>
    </source>
</evidence>
<dbReference type="Pfam" id="PF02705">
    <property type="entry name" value="K_trans"/>
    <property type="match status" value="2"/>
</dbReference>
<evidence type="ECO:0000313" key="12">
    <source>
        <dbReference type="EMBL" id="KAJ3576321.1"/>
    </source>
</evidence>
<evidence type="ECO:0000259" key="11">
    <source>
        <dbReference type="Pfam" id="PF22776"/>
    </source>
</evidence>
<feature type="domain" description="K+ potassium transporter integral membrane" evidence="10">
    <location>
        <begin position="34"/>
        <end position="503"/>
    </location>
</feature>
<evidence type="ECO:0000256" key="4">
    <source>
        <dbReference type="ARBA" id="ARBA00022692"/>
    </source>
</evidence>
<feature type="transmembrane region" description="Helical" evidence="9">
    <location>
        <begin position="407"/>
        <end position="429"/>
    </location>
</feature>
<feature type="transmembrane region" description="Helical" evidence="9">
    <location>
        <begin position="752"/>
        <end position="775"/>
    </location>
</feature>
<keyword evidence="6 9" id="KW-1133">Transmembrane helix</keyword>
<dbReference type="GO" id="GO:0016020">
    <property type="term" value="C:membrane"/>
    <property type="evidence" value="ECO:0007669"/>
    <property type="project" value="UniProtKB-SubCell"/>
</dbReference>
<feature type="transmembrane region" description="Helical" evidence="9">
    <location>
        <begin position="272"/>
        <end position="292"/>
    </location>
</feature>
<dbReference type="InterPro" id="IPR003855">
    <property type="entry name" value="K+_transporter"/>
</dbReference>
<sequence>MTRSSAASVVESVDALKQERSALRLRGLPLLYMTFQTLGIIYSDIGTSPLYVLNGIWPASGDVPPSEDVIGGISAIIWSLTLLPLLKYVFVALHYGTHEGEGGTFALFQGLYPPKEFEAAPTHDSLAANRRVYQSKRSWRAPESLRWVLLVWSLFGTSLTMADGILTASVSVTSAVGGIAVAKPSVSQDVIPISIAFLVVLFIIQPFGTARLAVAFAPVTCVWLLLIAGSGIANITNFPDFVRTGNYDTLAGVLLAVTGCEALFANLGQFNMLSIQISFGSFVYPALILAYLGQGARLITDGADVLPNLFYLTIPGESNGPLFWITYVFAILATLIASQTMITAVFSLVQQLVNTHKLPPFRLIHTSEKIQGQIYVPAANWTPGNTVGIATIVVVGAFKNLPNMTNAYGFAVSTVMFTTTVLIALQTVYVKQLSVIVAITFFLVFGFFDGLFWGASLKKVPAGAWVPLMIGLILLALMVFWSWAKGLEEQFDVTHRRTLDRFLISEKAGYPTEETSISEADQNSDRDATVYCVVPSLKVENEERRELGRLPLLAIFHRMGHERGVPHSFTGFIHQWPSLPRFAIFITVHVLPVGRVTLDDRYVVENVESLHGVYGVTYYLGFRESVDIDEVVKRISALEARTNPKGAPEIIRELNAVANQYTHIIPYYDFASKDVFSGRLGYVVSSVRRFFIEDIYRRLCVMFPETVNWKAKPDEFTEGNLPSPSIPLTVRVGPSISSGRYRGNDKHDNVGALFFLKFGALFPLVSAFMITSGMTKSSASSIVSSVDIRKQERIALTLRGLPLFAMAFQTLGIIYSDIGTSPLYVLNGIWPAAGSVPPEEDVVGAISAIVWYLLLYIMAHTKASRHSDHLGLYPPKAFETAPTRDSLTASQRIPPSEHGRKAPQKLRWSFLVWSLFGTSLTMADGILTASVSVTSAVGGIAVAKPDVSQDIIPISIGFLVTLFLAQPFGTARLASIFAPITCIWLLLLAGTGIANIMAFPGIWRAYDPSRAILYFVRTRNYDTLSGVLLAITGCEALFANLGQFNMLSIQLSFGTFVYPSLILAYLGQGARLIQDGPDVLPNLFYLTIPGKPNGPLFWILYVFGILATLIASQAMISATFSLVQQLVNMKVLPPFRLIYTSEKIQGQVYIPAVNWTLMVTTAIMVATFKDLAHMTDAYGFAVSTVMVTTTVLIALQTVYVKQLPVALALAFFLVFGFFDGLFWVASLRKVPEGAWVPLVIGLILYVSFYLGLSRAGPECPGARHSLALMVFWSWAKGLEENFDITSRRNIDRFLVLSEKSGALPCSGDSALIVSESCDNDRDATLYCVAPSTDLENQQKREIGRLPLLAVFHRMGHERGVPHSFTGFICQWPALPRFSVFITVHVLPVGHVTLDDRYVVEKVETLPGVYGVTYYLGFREYVDVEIDEIVKRISALEARLDTQGAAELIHDLHDVAAHHTHIIPYYDFVSRKVGRGRPGVFLSSVRRFFIEDVYRRLCIMFPETVNWLAKPDEWVPLFNVAISCSAINPSAPDL</sequence>
<evidence type="ECO:0000313" key="13">
    <source>
        <dbReference type="Proteomes" id="UP001213000"/>
    </source>
</evidence>
<feature type="transmembrane region" description="Helical" evidence="9">
    <location>
        <begin position="1148"/>
        <end position="1168"/>
    </location>
</feature>
<evidence type="ECO:0000256" key="1">
    <source>
        <dbReference type="ARBA" id="ARBA00004141"/>
    </source>
</evidence>
<reference evidence="12" key="1">
    <citation type="submission" date="2022-07" db="EMBL/GenBank/DDBJ databases">
        <title>Genome Sequence of Leucocoprinus birnbaumii.</title>
        <authorList>
            <person name="Buettner E."/>
        </authorList>
    </citation>
    <scope>NUCLEOTIDE SEQUENCE</scope>
    <source>
        <strain evidence="12">VT141</strain>
    </source>
</reference>
<feature type="transmembrane region" description="Helical" evidence="9">
    <location>
        <begin position="1180"/>
        <end position="1200"/>
    </location>
</feature>
<evidence type="ECO:0000256" key="3">
    <source>
        <dbReference type="ARBA" id="ARBA00022538"/>
    </source>
</evidence>
<feature type="domain" description="K+ potassium transporter C-terminal" evidence="11">
    <location>
        <begin position="553"/>
        <end position="641"/>
    </location>
</feature>
<keyword evidence="13" id="KW-1185">Reference proteome</keyword>
<dbReference type="InterPro" id="IPR053951">
    <property type="entry name" value="K_trans_N"/>
</dbReference>
<evidence type="ECO:0000259" key="10">
    <source>
        <dbReference type="Pfam" id="PF02705"/>
    </source>
</evidence>
<feature type="transmembrane region" description="Helical" evidence="9">
    <location>
        <begin position="1233"/>
        <end position="1252"/>
    </location>
</feature>
<feature type="transmembrane region" description="Helical" evidence="9">
    <location>
        <begin position="910"/>
        <end position="931"/>
    </location>
</feature>
<evidence type="ECO:0000256" key="5">
    <source>
        <dbReference type="ARBA" id="ARBA00022958"/>
    </source>
</evidence>
<dbReference type="Pfam" id="PF22776">
    <property type="entry name" value="K_trans_C"/>
    <property type="match status" value="2"/>
</dbReference>
<evidence type="ECO:0000256" key="6">
    <source>
        <dbReference type="ARBA" id="ARBA00022989"/>
    </source>
</evidence>
<evidence type="ECO:0000256" key="8">
    <source>
        <dbReference type="ARBA" id="ARBA00023136"/>
    </source>
</evidence>
<keyword evidence="7" id="KW-0406">Ion transport</keyword>
<feature type="domain" description="K+ potassium transporter integral membrane" evidence="10">
    <location>
        <begin position="807"/>
        <end position="1248"/>
    </location>
</feature>
<comment type="caution">
    <text evidence="12">The sequence shown here is derived from an EMBL/GenBank/DDBJ whole genome shotgun (WGS) entry which is preliminary data.</text>
</comment>
<dbReference type="Proteomes" id="UP001213000">
    <property type="component" value="Unassembled WGS sequence"/>
</dbReference>
<keyword evidence="2" id="KW-0813">Transport</keyword>
<dbReference type="GO" id="GO:0015079">
    <property type="term" value="F:potassium ion transmembrane transporter activity"/>
    <property type="evidence" value="ECO:0007669"/>
    <property type="project" value="InterPro"/>
</dbReference>
<feature type="transmembrane region" description="Helical" evidence="9">
    <location>
        <begin position="462"/>
        <end position="484"/>
    </location>
</feature>
<feature type="transmembrane region" description="Helical" evidence="9">
    <location>
        <begin position="69"/>
        <end position="90"/>
    </location>
</feature>
<feature type="transmembrane region" description="Helical" evidence="9">
    <location>
        <begin position="214"/>
        <end position="235"/>
    </location>
</feature>
<keyword evidence="4 9" id="KW-0812">Transmembrane</keyword>
<organism evidence="12 13">
    <name type="scientific">Leucocoprinus birnbaumii</name>
    <dbReference type="NCBI Taxonomy" id="56174"/>
    <lineage>
        <taxon>Eukaryota</taxon>
        <taxon>Fungi</taxon>
        <taxon>Dikarya</taxon>
        <taxon>Basidiomycota</taxon>
        <taxon>Agaricomycotina</taxon>
        <taxon>Agaricomycetes</taxon>
        <taxon>Agaricomycetidae</taxon>
        <taxon>Agaricales</taxon>
        <taxon>Agaricineae</taxon>
        <taxon>Agaricaceae</taxon>
        <taxon>Leucocoprinus</taxon>
    </lineage>
</organism>
<feature type="transmembrane region" description="Helical" evidence="9">
    <location>
        <begin position="842"/>
        <end position="859"/>
    </location>
</feature>
<keyword evidence="8 9" id="KW-0472">Membrane</keyword>
<feature type="transmembrane region" description="Helical" evidence="9">
    <location>
        <begin position="976"/>
        <end position="1003"/>
    </location>
</feature>
<gene>
    <name evidence="12" type="ORF">NP233_g493</name>
</gene>
<dbReference type="PANTHER" id="PTHR30540">
    <property type="entry name" value="OSMOTIC STRESS POTASSIUM TRANSPORTER"/>
    <property type="match status" value="1"/>
</dbReference>
<feature type="transmembrane region" description="Helical" evidence="9">
    <location>
        <begin position="951"/>
        <end position="969"/>
    </location>
</feature>
<evidence type="ECO:0000256" key="9">
    <source>
        <dbReference type="SAM" id="Phobius"/>
    </source>
</evidence>
<feature type="transmembrane region" description="Helical" evidence="9">
    <location>
        <begin position="147"/>
        <end position="170"/>
    </location>
</feature>
<protein>
    <recommendedName>
        <fullName evidence="14">Potassium transporter</fullName>
    </recommendedName>
</protein>
<evidence type="ECO:0000256" key="2">
    <source>
        <dbReference type="ARBA" id="ARBA00022448"/>
    </source>
</evidence>
<name>A0AAD5W3Y8_9AGAR</name>
<feature type="transmembrane region" description="Helical" evidence="9">
    <location>
        <begin position="1053"/>
        <end position="1073"/>
    </location>
</feature>
<feature type="transmembrane region" description="Helical" evidence="9">
    <location>
        <begin position="435"/>
        <end position="455"/>
    </location>
</feature>
<accession>A0AAD5W3Y8</accession>
<keyword evidence="5" id="KW-0630">Potassium</keyword>
<proteinExistence type="predicted"/>
<evidence type="ECO:0008006" key="14">
    <source>
        <dbReference type="Google" id="ProtNLM"/>
    </source>
</evidence>
<keyword evidence="3" id="KW-0633">Potassium transport</keyword>
<comment type="subcellular location">
    <subcellularLocation>
        <location evidence="1">Membrane</location>
        <topology evidence="1">Multi-pass membrane protein</topology>
    </subcellularLocation>
</comment>
<dbReference type="InterPro" id="IPR053952">
    <property type="entry name" value="K_trans_C"/>
</dbReference>
<feature type="transmembrane region" description="Helical" evidence="9">
    <location>
        <begin position="1207"/>
        <end position="1227"/>
    </location>
</feature>